<organism evidence="2 3">
    <name type="scientific">Durusdinium trenchii</name>
    <dbReference type="NCBI Taxonomy" id="1381693"/>
    <lineage>
        <taxon>Eukaryota</taxon>
        <taxon>Sar</taxon>
        <taxon>Alveolata</taxon>
        <taxon>Dinophyceae</taxon>
        <taxon>Suessiales</taxon>
        <taxon>Symbiodiniaceae</taxon>
        <taxon>Durusdinium</taxon>
    </lineage>
</organism>
<accession>A0ABP0Q669</accession>
<proteinExistence type="predicted"/>
<comment type="caution">
    <text evidence="2">The sequence shown here is derived from an EMBL/GenBank/DDBJ whole genome shotgun (WGS) entry which is preliminary data.</text>
</comment>
<dbReference type="Proteomes" id="UP001642464">
    <property type="component" value="Unassembled WGS sequence"/>
</dbReference>
<sequence length="412" mass="46190">MAEVLDALLPVVCSYCDVTGVLSMAAVARHWCQAARSDQVWIQCSRSRWHFGALFQVADAAPGARDEASLRLWQRSVEEYRAGVAHANAFGFFLSRSKQDKEVCQLLHKAVAQEEQEQILGQMHRLGANVLDILLKLEQEEDMRLKSLANSARVQITNRWAEQRWAQLLTSEAATTLEEGAFILSQWGYPNADVSAMRSSLERLALRAAELGARRQSTALPSQAEVRSMVLAINQALYQEFGLEGNQMDYYNPENSMLHAVLEKKKGIPISLSVVWAAVARRCGLMCHPLANVPRHVLIRIPAGGEGPAENNDLYLDAFDNGKLMSWGEFCSFLTDMLAMMGARMRDIEPHLSEFVATTTPVLLYLRMMRNLENIYGQTGDQLRLEGIQQQMQTLIRLVEHPAPASGYRQQT</sequence>
<dbReference type="Pfam" id="PF13369">
    <property type="entry name" value="Transglut_core2"/>
    <property type="match status" value="1"/>
</dbReference>
<dbReference type="InterPro" id="IPR032698">
    <property type="entry name" value="SirB1_N"/>
</dbReference>
<feature type="domain" description="Protein SirB1 N-terminal" evidence="1">
    <location>
        <begin position="198"/>
        <end position="340"/>
    </location>
</feature>
<reference evidence="2 3" key="1">
    <citation type="submission" date="2024-02" db="EMBL/GenBank/DDBJ databases">
        <authorList>
            <person name="Chen Y."/>
            <person name="Shah S."/>
            <person name="Dougan E. K."/>
            <person name="Thang M."/>
            <person name="Chan C."/>
        </authorList>
    </citation>
    <scope>NUCLEOTIDE SEQUENCE [LARGE SCALE GENOMIC DNA]</scope>
</reference>
<dbReference type="PANTHER" id="PTHR31350:SF21">
    <property type="entry name" value="F-BOX ONLY PROTEIN 21"/>
    <property type="match status" value="1"/>
</dbReference>
<protein>
    <submittedName>
        <fullName evidence="2">F-box only protein 21</fullName>
    </submittedName>
</protein>
<name>A0ABP0Q669_9DINO</name>
<evidence type="ECO:0000313" key="3">
    <source>
        <dbReference type="Proteomes" id="UP001642464"/>
    </source>
</evidence>
<gene>
    <name evidence="2" type="ORF">SCF082_LOCUS39288</name>
</gene>
<evidence type="ECO:0000259" key="1">
    <source>
        <dbReference type="Pfam" id="PF13369"/>
    </source>
</evidence>
<dbReference type="InterPro" id="IPR036047">
    <property type="entry name" value="F-box-like_dom_sf"/>
</dbReference>
<keyword evidence="3" id="KW-1185">Reference proteome</keyword>
<evidence type="ECO:0000313" key="2">
    <source>
        <dbReference type="EMBL" id="CAK9082684.1"/>
    </source>
</evidence>
<dbReference type="EMBL" id="CAXAMM010038984">
    <property type="protein sequence ID" value="CAK9082684.1"/>
    <property type="molecule type" value="Genomic_DNA"/>
</dbReference>
<dbReference type="PANTHER" id="PTHR31350">
    <property type="entry name" value="SI:DKEY-261L7.2"/>
    <property type="match status" value="1"/>
</dbReference>
<dbReference type="SUPFAM" id="SSF81383">
    <property type="entry name" value="F-box domain"/>
    <property type="match status" value="1"/>
</dbReference>